<protein>
    <recommendedName>
        <fullName evidence="5">CRISPR system Cms protein Csm4</fullName>
    </recommendedName>
</protein>
<gene>
    <name evidence="1" type="ORF">IC006_0445</name>
    <name evidence="2" type="ORF">IC007_0415</name>
</gene>
<dbReference type="EMBL" id="AP018929">
    <property type="protein sequence ID" value="BBG23161.1"/>
    <property type="molecule type" value="Genomic_DNA"/>
</dbReference>
<organism evidence="2 4">
    <name type="scientific">Sulfuracidifex tepidarius</name>
    <dbReference type="NCBI Taxonomy" id="1294262"/>
    <lineage>
        <taxon>Archaea</taxon>
        <taxon>Thermoproteota</taxon>
        <taxon>Thermoprotei</taxon>
        <taxon>Sulfolobales</taxon>
        <taxon>Sulfolobaceae</taxon>
        <taxon>Sulfuracidifex</taxon>
    </lineage>
</organism>
<dbReference type="Proteomes" id="UP000325030">
    <property type="component" value="Chromosome"/>
</dbReference>
<evidence type="ECO:0000313" key="2">
    <source>
        <dbReference type="EMBL" id="BBG25910.1"/>
    </source>
</evidence>
<reference evidence="4" key="1">
    <citation type="submission" date="2018-09" db="EMBL/GenBank/DDBJ databases">
        <title>Complete Genome Sequencing of Sulfolobus sp. JCM 16834.</title>
        <authorList>
            <person name="Kato S."/>
            <person name="Itoh T."/>
            <person name="Ohkuma M."/>
        </authorList>
    </citation>
    <scope>NUCLEOTIDE SEQUENCE [LARGE SCALE GENOMIC DNA]</scope>
    <source>
        <strain evidence="4">IC-007</strain>
    </source>
</reference>
<evidence type="ECO:0000313" key="1">
    <source>
        <dbReference type="EMBL" id="BBG23161.1"/>
    </source>
</evidence>
<dbReference type="STRING" id="1294262.GCA_001316085_02675"/>
<dbReference type="EMBL" id="AP018930">
    <property type="protein sequence ID" value="BBG25910.1"/>
    <property type="molecule type" value="Genomic_DNA"/>
</dbReference>
<name>A0A510E164_9CREN</name>
<evidence type="ECO:0008006" key="5">
    <source>
        <dbReference type="Google" id="ProtNLM"/>
    </source>
</evidence>
<sequence length="304" mass="33858">MGVVIDMKYTLLEVKVVTPALIHARNVKSYFLSTEDFIPSQTLRGAIIDALIKEGYDVHELADVYVSPGYPVNSAPAHPFVFAMGRKSEEFVERKDSLLMNGDEEVVDRKREEMKESVGVESLKSKTGTVVALRGNSGNGLFFYNEVKVPSIIQGHVAINKVTMNKEAGMLYHYEYKMPTTFWALSNDFPKDEVRLNIGRSRNRGFGEAVLKKKGEVELKDARDGWAYCLSPCYTEVETGIGKVTNYTGWFTSDDLRGTKPFLKVATQGSLVKVKGDLYPLKTAGLNFAFSLSSLGELLSKVRL</sequence>
<dbReference type="Proteomes" id="UP000322983">
    <property type="component" value="Chromosome"/>
</dbReference>
<dbReference type="AlphaFoldDB" id="A0A510E164"/>
<evidence type="ECO:0000313" key="4">
    <source>
        <dbReference type="Proteomes" id="UP000325030"/>
    </source>
</evidence>
<proteinExistence type="predicted"/>
<dbReference type="KEGG" id="step:IC006_0445"/>
<reference evidence="2 3" key="2">
    <citation type="journal article" date="2020" name="Int. J. Syst. Evol. Microbiol.">
        <title>Sulfuracidifex tepidarius gen. nov., sp. nov. and transfer of Sulfolobus metallicus Huber and Stetter 1992 to the genus Sulfuracidifex as Sulfuracidifex metallicus comb. nov.</title>
        <authorList>
            <person name="Itoh T."/>
            <person name="Miura T."/>
            <person name="Sakai H.D."/>
            <person name="Kato S."/>
            <person name="Ohkuma M."/>
            <person name="Takashina T."/>
        </authorList>
    </citation>
    <scope>NUCLEOTIDE SEQUENCE</scope>
    <source>
        <strain evidence="1 3">IC-006</strain>
        <strain evidence="2">IC-007</strain>
    </source>
</reference>
<accession>A0A510DSK7</accession>
<keyword evidence="3" id="KW-1185">Reference proteome</keyword>
<accession>A0A510E164</accession>
<evidence type="ECO:0000313" key="3">
    <source>
        <dbReference type="Proteomes" id="UP000322983"/>
    </source>
</evidence>